<dbReference type="KEGG" id="scac:106086166"/>
<dbReference type="STRING" id="35570.A0A1I8P322"/>
<dbReference type="PROSITE" id="PS01209">
    <property type="entry name" value="LDLRA_1"/>
    <property type="match status" value="1"/>
</dbReference>
<sequence>MFFSLIQTLVCVLLVNGGLYALHLTGSGSGSGPSANANGGSSPLNANGHSSSAASSSLHLSSSGGASAGAGKNPSSNPFQLADLAQRERERLMTIGLAKQTAEESGYHGRPVITGRIKMHPVDDMDSDYANWLNAQARNVMFGSVVKQPSAPLLEGEEGDYNDGELALNYELRRPTKYEYGRVVQPPAMEREFESPHTLDMDDFMELETAADEEDVFPDLDGYAYLEDLAVEENKERLQHQNVPQFPGFRQQQQQHHLMSPHSNPYGHAYQTQEHMQMGLPQALEEILEKEQQQHHHMQQQQQHQQQHQFNPKYRNNIKLQQKWARKRAQQQQLPRNIFGQKNKPTQQQQHFFKTLNSNKLSLANSEATATSKVHNTNLNEFQQASSSSSSSSSGKDSPKDNDKIKANGPQAEKSSSNIVSAIGEQQKPDQLLHPSNHKRSGSSSSATGGGGGLTSSSAAAIASVTSPHSLANQLMLRSARGQRQYDVPQIECPTAMDGMERFACPTPDVQGRYRCIDDHVLCDGFIDCPEGEDEDRRSCMFYKTTKAHLDVLADALLRWARGR</sequence>
<feature type="compositionally biased region" description="Low complexity" evidence="3">
    <location>
        <begin position="32"/>
        <end position="71"/>
    </location>
</feature>
<dbReference type="InterPro" id="IPR036055">
    <property type="entry name" value="LDL_receptor-like_sf"/>
</dbReference>
<accession>A0A1I8P322</accession>
<dbReference type="OrthoDB" id="6417936at2759"/>
<dbReference type="InterPro" id="IPR002172">
    <property type="entry name" value="LDrepeatLR_classA_rpt"/>
</dbReference>
<feature type="compositionally biased region" description="Low complexity" evidence="3">
    <location>
        <begin position="299"/>
        <end position="309"/>
    </location>
</feature>
<dbReference type="GO" id="GO:0043195">
    <property type="term" value="C:terminal bouton"/>
    <property type="evidence" value="ECO:0007669"/>
    <property type="project" value="TreeGrafter"/>
</dbReference>
<dbReference type="GO" id="GO:0030297">
    <property type="term" value="F:transmembrane receptor protein tyrosine kinase activator activity"/>
    <property type="evidence" value="ECO:0007669"/>
    <property type="project" value="TreeGrafter"/>
</dbReference>
<feature type="compositionally biased region" description="Basic and acidic residues" evidence="3">
    <location>
        <begin position="397"/>
        <end position="406"/>
    </location>
</feature>
<evidence type="ECO:0000256" key="1">
    <source>
        <dbReference type="ARBA" id="ARBA00023157"/>
    </source>
</evidence>
<feature type="signal peptide" evidence="4">
    <location>
        <begin position="1"/>
        <end position="21"/>
    </location>
</feature>
<dbReference type="VEuPathDB" id="VectorBase:SCAU004372"/>
<evidence type="ECO:0000313" key="5">
    <source>
        <dbReference type="EnsemblMetazoa" id="SCAU004372-PA"/>
    </source>
</evidence>
<dbReference type="SUPFAM" id="SSF57424">
    <property type="entry name" value="LDL receptor-like module"/>
    <property type="match status" value="1"/>
</dbReference>
<name>A0A1I8P322_STOCA</name>
<proteinExistence type="predicted"/>
<feature type="chain" id="PRO_5009325930" description="Chitin-binding type-2 domain-containing protein" evidence="4">
    <location>
        <begin position="22"/>
        <end position="564"/>
    </location>
</feature>
<feature type="compositionally biased region" description="Polar residues" evidence="3">
    <location>
        <begin position="376"/>
        <end position="385"/>
    </location>
</feature>
<dbReference type="EnsemblMetazoa" id="SCAU004372-RA">
    <property type="protein sequence ID" value="SCAU004372-PA"/>
    <property type="gene ID" value="SCAU004372"/>
</dbReference>
<dbReference type="PROSITE" id="PS50068">
    <property type="entry name" value="LDLRA_2"/>
    <property type="match status" value="1"/>
</dbReference>
<reference evidence="5" key="1">
    <citation type="submission" date="2020-05" db="UniProtKB">
        <authorList>
            <consortium name="EnsemblMetazoa"/>
        </authorList>
    </citation>
    <scope>IDENTIFICATION</scope>
    <source>
        <strain evidence="5">USDA</strain>
    </source>
</reference>
<keyword evidence="1" id="KW-1015">Disulfide bond</keyword>
<dbReference type="Gene3D" id="4.10.400.10">
    <property type="entry name" value="Low-density Lipoprotein Receptor"/>
    <property type="match status" value="1"/>
</dbReference>
<dbReference type="FunFam" id="4.10.400.10:FF:000175">
    <property type="entry name" value="GM20388"/>
    <property type="match status" value="1"/>
</dbReference>
<evidence type="ECO:0000256" key="2">
    <source>
        <dbReference type="PROSITE-ProRule" id="PRU00124"/>
    </source>
</evidence>
<dbReference type="CDD" id="cd00112">
    <property type="entry name" value="LDLa"/>
    <property type="match status" value="1"/>
</dbReference>
<evidence type="ECO:0008006" key="7">
    <source>
        <dbReference type="Google" id="ProtNLM"/>
    </source>
</evidence>
<dbReference type="PANTHER" id="PTHR21105:SF0">
    <property type="entry name" value="GH16255P"/>
    <property type="match status" value="1"/>
</dbReference>
<evidence type="ECO:0000313" key="6">
    <source>
        <dbReference type="Proteomes" id="UP000095300"/>
    </source>
</evidence>
<dbReference type="GO" id="GO:0043410">
    <property type="term" value="P:positive regulation of MAPK cascade"/>
    <property type="evidence" value="ECO:0007669"/>
    <property type="project" value="TreeGrafter"/>
</dbReference>
<keyword evidence="4" id="KW-0732">Signal</keyword>
<keyword evidence="6" id="KW-1185">Reference proteome</keyword>
<feature type="region of interest" description="Disordered" evidence="3">
    <location>
        <begin position="429"/>
        <end position="457"/>
    </location>
</feature>
<feature type="region of interest" description="Disordered" evidence="3">
    <location>
        <begin position="376"/>
        <end position="416"/>
    </location>
</feature>
<gene>
    <name evidence="5" type="primary">106086166</name>
</gene>
<feature type="region of interest" description="Disordered" evidence="3">
    <location>
        <begin position="30"/>
        <end position="79"/>
    </location>
</feature>
<dbReference type="InterPro" id="IPR023415">
    <property type="entry name" value="LDLR_class-A_CS"/>
</dbReference>
<organism evidence="5 6">
    <name type="scientific">Stomoxys calcitrans</name>
    <name type="common">Stable fly</name>
    <name type="synonym">Conops calcitrans</name>
    <dbReference type="NCBI Taxonomy" id="35570"/>
    <lineage>
        <taxon>Eukaryota</taxon>
        <taxon>Metazoa</taxon>
        <taxon>Ecdysozoa</taxon>
        <taxon>Arthropoda</taxon>
        <taxon>Hexapoda</taxon>
        <taxon>Insecta</taxon>
        <taxon>Pterygota</taxon>
        <taxon>Neoptera</taxon>
        <taxon>Endopterygota</taxon>
        <taxon>Diptera</taxon>
        <taxon>Brachycera</taxon>
        <taxon>Muscomorpha</taxon>
        <taxon>Muscoidea</taxon>
        <taxon>Muscidae</taxon>
        <taxon>Stomoxys</taxon>
    </lineage>
</organism>
<dbReference type="Proteomes" id="UP000095300">
    <property type="component" value="Unassembled WGS sequence"/>
</dbReference>
<comment type="caution">
    <text evidence="2">Lacks conserved residue(s) required for the propagation of feature annotation.</text>
</comment>
<feature type="region of interest" description="Disordered" evidence="3">
    <location>
        <begin position="290"/>
        <end position="310"/>
    </location>
</feature>
<evidence type="ECO:0000256" key="3">
    <source>
        <dbReference type="SAM" id="MobiDB-lite"/>
    </source>
</evidence>
<dbReference type="AlphaFoldDB" id="A0A1I8P322"/>
<dbReference type="PANTHER" id="PTHR21105">
    <property type="entry name" value="GH16255P"/>
    <property type="match status" value="1"/>
</dbReference>
<feature type="region of interest" description="Disordered" evidence="3">
    <location>
        <begin position="322"/>
        <end position="349"/>
    </location>
</feature>
<evidence type="ECO:0000256" key="4">
    <source>
        <dbReference type="SAM" id="SignalP"/>
    </source>
</evidence>
<protein>
    <recommendedName>
        <fullName evidence="7">Chitin-binding type-2 domain-containing protein</fullName>
    </recommendedName>
</protein>